<evidence type="ECO:0000313" key="3">
    <source>
        <dbReference type="Proteomes" id="UP000248214"/>
    </source>
</evidence>
<keyword evidence="1" id="KW-0472">Membrane</keyword>
<dbReference type="AlphaFoldDB" id="A0A323TRF4"/>
<gene>
    <name evidence="2" type="ORF">CR194_17185</name>
</gene>
<keyword evidence="1" id="KW-1133">Transmembrane helix</keyword>
<protein>
    <submittedName>
        <fullName evidence="2">Uncharacterized protein</fullName>
    </submittedName>
</protein>
<feature type="transmembrane region" description="Helical" evidence="1">
    <location>
        <begin position="46"/>
        <end position="69"/>
    </location>
</feature>
<keyword evidence="1" id="KW-0812">Transmembrane</keyword>
<keyword evidence="3" id="KW-1185">Reference proteome</keyword>
<dbReference type="RefSeq" id="WP_110611348.1">
    <property type="nucleotide sequence ID" value="NZ_PDOD01000005.1"/>
</dbReference>
<sequence length="80" mass="9074">MSDNQVPQKSMWKGPMFTKKIDYIIFAIIGAGAAVFNTYRRETTDLTFWQGLIVIVILAGIVGTILTFLGHKWRKKKGLE</sequence>
<accession>A0A323TRF4</accession>
<evidence type="ECO:0000313" key="2">
    <source>
        <dbReference type="EMBL" id="PYZ91935.1"/>
    </source>
</evidence>
<evidence type="ECO:0000256" key="1">
    <source>
        <dbReference type="SAM" id="Phobius"/>
    </source>
</evidence>
<feature type="transmembrane region" description="Helical" evidence="1">
    <location>
        <begin position="21"/>
        <end position="40"/>
    </location>
</feature>
<proteinExistence type="predicted"/>
<name>A0A323TRF4_9BACI</name>
<comment type="caution">
    <text evidence="2">The sequence shown here is derived from an EMBL/GenBank/DDBJ whole genome shotgun (WGS) entry which is preliminary data.</text>
</comment>
<dbReference type="EMBL" id="PDOD01000005">
    <property type="protein sequence ID" value="PYZ91935.1"/>
    <property type="molecule type" value="Genomic_DNA"/>
</dbReference>
<reference evidence="2 3" key="1">
    <citation type="submission" date="2017-10" db="EMBL/GenBank/DDBJ databases">
        <title>Bacillus sp. nov., a halophilic bacterium isolated from a Keqin Lake.</title>
        <authorList>
            <person name="Wang H."/>
        </authorList>
    </citation>
    <scope>NUCLEOTIDE SEQUENCE [LARGE SCALE GENOMIC DNA]</scope>
    <source>
        <strain evidence="2 3">KQ-12</strain>
    </source>
</reference>
<organism evidence="2 3">
    <name type="scientific">Salipaludibacillus keqinensis</name>
    <dbReference type="NCBI Taxonomy" id="2045207"/>
    <lineage>
        <taxon>Bacteria</taxon>
        <taxon>Bacillati</taxon>
        <taxon>Bacillota</taxon>
        <taxon>Bacilli</taxon>
        <taxon>Bacillales</taxon>
        <taxon>Bacillaceae</taxon>
    </lineage>
</organism>
<dbReference type="Proteomes" id="UP000248214">
    <property type="component" value="Unassembled WGS sequence"/>
</dbReference>